<evidence type="ECO:0000256" key="5">
    <source>
        <dbReference type="ARBA" id="ARBA00023242"/>
    </source>
</evidence>
<comment type="subcellular location">
    <subcellularLocation>
        <location evidence="1">Nucleus</location>
    </subcellularLocation>
</comment>
<dbReference type="STRING" id="1392250.A0A2I2GEE9"/>
<dbReference type="AlphaFoldDB" id="A0A2I2GEE9"/>
<dbReference type="GO" id="GO:0000981">
    <property type="term" value="F:DNA-binding transcription factor activity, RNA polymerase II-specific"/>
    <property type="evidence" value="ECO:0007669"/>
    <property type="project" value="InterPro"/>
</dbReference>
<dbReference type="GeneID" id="36554359"/>
<feature type="domain" description="Zn(2)-C6 fungal-type" evidence="6">
    <location>
        <begin position="24"/>
        <end position="54"/>
    </location>
</feature>
<keyword evidence="8" id="KW-1185">Reference proteome</keyword>
<dbReference type="Gene3D" id="4.10.240.10">
    <property type="entry name" value="Zn(2)-C6 fungal-type DNA-binding domain"/>
    <property type="match status" value="1"/>
</dbReference>
<evidence type="ECO:0000256" key="3">
    <source>
        <dbReference type="ARBA" id="ARBA00023125"/>
    </source>
</evidence>
<dbReference type="GO" id="GO:0008270">
    <property type="term" value="F:zinc ion binding"/>
    <property type="evidence" value="ECO:0007669"/>
    <property type="project" value="InterPro"/>
</dbReference>
<organism evidence="7 8">
    <name type="scientific">Aspergillus steynii IBT 23096</name>
    <dbReference type="NCBI Taxonomy" id="1392250"/>
    <lineage>
        <taxon>Eukaryota</taxon>
        <taxon>Fungi</taxon>
        <taxon>Dikarya</taxon>
        <taxon>Ascomycota</taxon>
        <taxon>Pezizomycotina</taxon>
        <taxon>Eurotiomycetes</taxon>
        <taxon>Eurotiomycetidae</taxon>
        <taxon>Eurotiales</taxon>
        <taxon>Aspergillaceae</taxon>
        <taxon>Aspergillus</taxon>
        <taxon>Aspergillus subgen. Circumdati</taxon>
    </lineage>
</organism>
<evidence type="ECO:0000256" key="2">
    <source>
        <dbReference type="ARBA" id="ARBA00023015"/>
    </source>
</evidence>
<dbReference type="EMBL" id="MSFO01000003">
    <property type="protein sequence ID" value="PLB51232.1"/>
    <property type="molecule type" value="Genomic_DNA"/>
</dbReference>
<name>A0A2I2GEE9_9EURO</name>
<dbReference type="InterPro" id="IPR036864">
    <property type="entry name" value="Zn2-C6_fun-type_DNA-bd_sf"/>
</dbReference>
<dbReference type="OrthoDB" id="4937900at2759"/>
<dbReference type="Proteomes" id="UP000234275">
    <property type="component" value="Unassembled WGS sequence"/>
</dbReference>
<dbReference type="SUPFAM" id="SSF57701">
    <property type="entry name" value="Zn2/Cys6 DNA-binding domain"/>
    <property type="match status" value="1"/>
</dbReference>
<reference evidence="7 8" key="1">
    <citation type="submission" date="2016-12" db="EMBL/GenBank/DDBJ databases">
        <title>The genomes of Aspergillus section Nigri reveals drivers in fungal speciation.</title>
        <authorList>
            <consortium name="DOE Joint Genome Institute"/>
            <person name="Vesth T.C."/>
            <person name="Nybo J."/>
            <person name="Theobald S."/>
            <person name="Brandl J."/>
            <person name="Frisvad J.C."/>
            <person name="Nielsen K.F."/>
            <person name="Lyhne E.K."/>
            <person name="Kogle M.E."/>
            <person name="Kuo A."/>
            <person name="Riley R."/>
            <person name="Clum A."/>
            <person name="Nolan M."/>
            <person name="Lipzen A."/>
            <person name="Salamov A."/>
            <person name="Henrissat B."/>
            <person name="Wiebenga A."/>
            <person name="De Vries R.P."/>
            <person name="Grigoriev I.V."/>
            <person name="Mortensen U.H."/>
            <person name="Andersen M.R."/>
            <person name="Baker S.E."/>
        </authorList>
    </citation>
    <scope>NUCLEOTIDE SEQUENCE [LARGE SCALE GENOMIC DNA]</scope>
    <source>
        <strain evidence="7 8">IBT 23096</strain>
    </source>
</reference>
<dbReference type="RefSeq" id="XP_024706534.1">
    <property type="nucleotide sequence ID" value="XM_024846660.1"/>
</dbReference>
<dbReference type="InterPro" id="IPR021858">
    <property type="entry name" value="Fun_TF"/>
</dbReference>
<dbReference type="PANTHER" id="PTHR37534:SF46">
    <property type="entry name" value="ZN(II)2CYS6 TRANSCRIPTION FACTOR (EUROFUNG)"/>
    <property type="match status" value="1"/>
</dbReference>
<evidence type="ECO:0000256" key="1">
    <source>
        <dbReference type="ARBA" id="ARBA00004123"/>
    </source>
</evidence>
<dbReference type="PANTHER" id="PTHR37534">
    <property type="entry name" value="TRANSCRIPTIONAL ACTIVATOR PROTEIN UGA3"/>
    <property type="match status" value="1"/>
</dbReference>
<dbReference type="InterPro" id="IPR001138">
    <property type="entry name" value="Zn2Cys6_DnaBD"/>
</dbReference>
<dbReference type="Pfam" id="PF00172">
    <property type="entry name" value="Zn_clus"/>
    <property type="match status" value="1"/>
</dbReference>
<dbReference type="Pfam" id="PF11951">
    <property type="entry name" value="Fungal_trans_2"/>
    <property type="match status" value="1"/>
</dbReference>
<evidence type="ECO:0000259" key="6">
    <source>
        <dbReference type="PROSITE" id="PS50048"/>
    </source>
</evidence>
<dbReference type="CDD" id="cd00067">
    <property type="entry name" value="GAL4"/>
    <property type="match status" value="1"/>
</dbReference>
<dbReference type="GO" id="GO:0009893">
    <property type="term" value="P:positive regulation of metabolic process"/>
    <property type="evidence" value="ECO:0007669"/>
    <property type="project" value="UniProtKB-ARBA"/>
</dbReference>
<keyword evidence="4" id="KW-0804">Transcription</keyword>
<keyword evidence="3" id="KW-0238">DNA-binding</keyword>
<dbReference type="SMART" id="SM00066">
    <property type="entry name" value="GAL4"/>
    <property type="match status" value="1"/>
</dbReference>
<sequence>MSTSKDITSHSFPLSAARFRTRTGCAECRRRRKKCDEKRPRCGGCSRIHLTCTWLTENQLIDRRRNRNPQKIGETRCYPQFTVFGDRECQSESQDQDYPLITVPPNINVSSITMPAPFQSKEHLRLYHYFTASVLPFLIRQTSLARYSEQRHFLRLALEHPPVMGAVIGIAALRTREQSSRLNILAIESYLFSINYLRKSISRANYTGDEDWLLATTILLCVLEQNSRYDEVPNAGSHILASGQLLSLRSPRPRNYYSQDAIVFERICAESFLYHSTLLTLLDPSLDRICALRVRLDLDGYFFDPAHPDANDLGSSISTQPILEASYEFYLLIADITRLARAVPLTSPEDCALWFQRREGFRRWESTIGSARPALLSNNIAKLYAEAIRILFLKAHPELPRNEIVGFLEVSFQRGLALIKTMGFDECFAPYYRLWPVIVIGSLAIDSAEKQMIRAKLCAMPESGQKGPLILVLHRLERVWDLDATSHGYEQGMLRLTYLTKLLSGK</sequence>
<dbReference type="GO" id="GO:0005634">
    <property type="term" value="C:nucleus"/>
    <property type="evidence" value="ECO:0007669"/>
    <property type="project" value="UniProtKB-SubCell"/>
</dbReference>
<proteinExistence type="predicted"/>
<accession>A0A2I2GEE9</accession>
<evidence type="ECO:0000313" key="7">
    <source>
        <dbReference type="EMBL" id="PLB51232.1"/>
    </source>
</evidence>
<keyword evidence="2" id="KW-0805">Transcription regulation</keyword>
<dbReference type="PROSITE" id="PS00463">
    <property type="entry name" value="ZN2_CY6_FUNGAL_1"/>
    <property type="match status" value="1"/>
</dbReference>
<comment type="caution">
    <text evidence="7">The sequence shown here is derived from an EMBL/GenBank/DDBJ whole genome shotgun (WGS) entry which is preliminary data.</text>
</comment>
<evidence type="ECO:0000313" key="8">
    <source>
        <dbReference type="Proteomes" id="UP000234275"/>
    </source>
</evidence>
<dbReference type="VEuPathDB" id="FungiDB:P170DRAFT_406981"/>
<dbReference type="GO" id="GO:0003677">
    <property type="term" value="F:DNA binding"/>
    <property type="evidence" value="ECO:0007669"/>
    <property type="project" value="UniProtKB-KW"/>
</dbReference>
<protein>
    <recommendedName>
        <fullName evidence="6">Zn(2)-C6 fungal-type domain-containing protein</fullName>
    </recommendedName>
</protein>
<gene>
    <name evidence="7" type="ORF">P170DRAFT_406981</name>
</gene>
<keyword evidence="5" id="KW-0539">Nucleus</keyword>
<evidence type="ECO:0000256" key="4">
    <source>
        <dbReference type="ARBA" id="ARBA00023163"/>
    </source>
</evidence>
<dbReference type="PROSITE" id="PS50048">
    <property type="entry name" value="ZN2_CY6_FUNGAL_2"/>
    <property type="match status" value="1"/>
</dbReference>